<dbReference type="NCBIfam" id="NF008566">
    <property type="entry name" value="PRK11513.1"/>
    <property type="match status" value="1"/>
</dbReference>
<keyword evidence="10" id="KW-0408">Iron</keyword>
<sequence>MFMHWLVLLLIIVTYAAMEFKGIFPKDSVGRYWMGITHYTCGVTVFILMLIRLVLRVINTEPPVVPPLPLWQKRSASFVHILLYVIFIALPLLGVASLFFGQKEWAFFFITMPVSAVKNSLLQHSLKEVHEALANAGYFIIGLHAAAALLHHYVLRDNTLLRMLPGKRAN</sequence>
<feature type="transmembrane region" description="Helical" evidence="13">
    <location>
        <begin position="133"/>
        <end position="154"/>
    </location>
</feature>
<evidence type="ECO:0000256" key="3">
    <source>
        <dbReference type="ARBA" id="ARBA00022448"/>
    </source>
</evidence>
<feature type="transmembrane region" description="Helical" evidence="13">
    <location>
        <begin position="32"/>
        <end position="55"/>
    </location>
</feature>
<evidence type="ECO:0000256" key="7">
    <source>
        <dbReference type="ARBA" id="ARBA00022723"/>
    </source>
</evidence>
<feature type="domain" description="Cytochrome b561 bacterial/Ni-hydrogenase" evidence="14">
    <location>
        <begin position="2"/>
        <end position="166"/>
    </location>
</feature>
<keyword evidence="8" id="KW-0249">Electron transport</keyword>
<evidence type="ECO:0000259" key="14">
    <source>
        <dbReference type="Pfam" id="PF01292"/>
    </source>
</evidence>
<evidence type="ECO:0000256" key="5">
    <source>
        <dbReference type="ARBA" id="ARBA00022617"/>
    </source>
</evidence>
<accession>A0A1C3Z2I8</accession>
<evidence type="ECO:0000256" key="12">
    <source>
        <dbReference type="ARBA" id="ARBA00037975"/>
    </source>
</evidence>
<dbReference type="Proteomes" id="UP000198975">
    <property type="component" value="Unassembled WGS sequence"/>
</dbReference>
<proteinExistence type="inferred from homology"/>
<keyword evidence="4" id="KW-1003">Cell membrane</keyword>
<comment type="cofactor">
    <cofactor evidence="1">
        <name>heme b</name>
        <dbReference type="ChEBI" id="CHEBI:60344"/>
    </cofactor>
</comment>
<dbReference type="Pfam" id="PF01292">
    <property type="entry name" value="Ni_hydr_CYTB"/>
    <property type="match status" value="1"/>
</dbReference>
<keyword evidence="3" id="KW-0813">Transport</keyword>
<dbReference type="SUPFAM" id="SSF81342">
    <property type="entry name" value="Transmembrane di-heme cytochromes"/>
    <property type="match status" value="1"/>
</dbReference>
<evidence type="ECO:0000256" key="8">
    <source>
        <dbReference type="ARBA" id="ARBA00022982"/>
    </source>
</evidence>
<keyword evidence="16" id="KW-1185">Reference proteome</keyword>
<keyword evidence="6 13" id="KW-0812">Transmembrane</keyword>
<evidence type="ECO:0000256" key="1">
    <source>
        <dbReference type="ARBA" id="ARBA00001970"/>
    </source>
</evidence>
<dbReference type="PANTHER" id="PTHR30529:SF3">
    <property type="entry name" value="CYTOCHROME B561 HOMOLOG 1"/>
    <property type="match status" value="1"/>
</dbReference>
<evidence type="ECO:0000256" key="11">
    <source>
        <dbReference type="ARBA" id="ARBA00023136"/>
    </source>
</evidence>
<evidence type="ECO:0000256" key="2">
    <source>
        <dbReference type="ARBA" id="ARBA00004651"/>
    </source>
</evidence>
<evidence type="ECO:0000256" key="6">
    <source>
        <dbReference type="ARBA" id="ARBA00022692"/>
    </source>
</evidence>
<gene>
    <name evidence="15" type="ORF">GA0061071_101311</name>
</gene>
<dbReference type="InterPro" id="IPR011577">
    <property type="entry name" value="Cyt_b561_bac/Ni-Hgenase"/>
</dbReference>
<evidence type="ECO:0000256" key="9">
    <source>
        <dbReference type="ARBA" id="ARBA00022989"/>
    </source>
</evidence>
<dbReference type="InterPro" id="IPR016174">
    <property type="entry name" value="Di-haem_cyt_TM"/>
</dbReference>
<protein>
    <submittedName>
        <fullName evidence="15">Cytochrome b561</fullName>
    </submittedName>
</protein>
<dbReference type="GO" id="GO:0005886">
    <property type="term" value="C:plasma membrane"/>
    <property type="evidence" value="ECO:0007669"/>
    <property type="project" value="UniProtKB-SubCell"/>
</dbReference>
<keyword evidence="7" id="KW-0479">Metal-binding</keyword>
<reference evidence="16" key="1">
    <citation type="submission" date="2016-08" db="EMBL/GenBank/DDBJ databases">
        <authorList>
            <person name="Varghese N."/>
            <person name="Submissions Spin"/>
        </authorList>
    </citation>
    <scope>NUCLEOTIDE SEQUENCE [LARGE SCALE GENOMIC DNA]</scope>
    <source>
        <strain evidence="16">REICA_082</strain>
    </source>
</reference>
<dbReference type="PANTHER" id="PTHR30529">
    <property type="entry name" value="CYTOCHROME B561"/>
    <property type="match status" value="1"/>
</dbReference>
<keyword evidence="5" id="KW-0349">Heme</keyword>
<evidence type="ECO:0000313" key="15">
    <source>
        <dbReference type="EMBL" id="SCB76559.1"/>
    </source>
</evidence>
<evidence type="ECO:0000256" key="13">
    <source>
        <dbReference type="SAM" id="Phobius"/>
    </source>
</evidence>
<dbReference type="AlphaFoldDB" id="A0A1C3Z2I8"/>
<comment type="subcellular location">
    <subcellularLocation>
        <location evidence="2">Cell membrane</location>
        <topology evidence="2">Multi-pass membrane protein</topology>
    </subcellularLocation>
</comment>
<evidence type="ECO:0000256" key="10">
    <source>
        <dbReference type="ARBA" id="ARBA00023004"/>
    </source>
</evidence>
<dbReference type="GO" id="GO:0009055">
    <property type="term" value="F:electron transfer activity"/>
    <property type="evidence" value="ECO:0007669"/>
    <property type="project" value="InterPro"/>
</dbReference>
<organism evidence="15 16">
    <name type="scientific">Kosakonia oryzendophytica</name>
    <dbReference type="NCBI Taxonomy" id="1005665"/>
    <lineage>
        <taxon>Bacteria</taxon>
        <taxon>Pseudomonadati</taxon>
        <taxon>Pseudomonadota</taxon>
        <taxon>Gammaproteobacteria</taxon>
        <taxon>Enterobacterales</taxon>
        <taxon>Enterobacteriaceae</taxon>
        <taxon>Kosakonia</taxon>
    </lineage>
</organism>
<dbReference type="GO" id="GO:0020037">
    <property type="term" value="F:heme binding"/>
    <property type="evidence" value="ECO:0007669"/>
    <property type="project" value="TreeGrafter"/>
</dbReference>
<name>A0A1C3Z2I8_9ENTR</name>
<dbReference type="EMBL" id="FMAY01000001">
    <property type="protein sequence ID" value="SCB76559.1"/>
    <property type="molecule type" value="Genomic_DNA"/>
</dbReference>
<keyword evidence="9 13" id="KW-1133">Transmembrane helix</keyword>
<dbReference type="InterPro" id="IPR052168">
    <property type="entry name" value="Cytochrome_b561_oxidase"/>
</dbReference>
<evidence type="ECO:0000313" key="16">
    <source>
        <dbReference type="Proteomes" id="UP000198975"/>
    </source>
</evidence>
<comment type="similarity">
    <text evidence="12">Belongs to the cytochrome b561 family.</text>
</comment>
<evidence type="ECO:0000256" key="4">
    <source>
        <dbReference type="ARBA" id="ARBA00022475"/>
    </source>
</evidence>
<dbReference type="GO" id="GO:0022904">
    <property type="term" value="P:respiratory electron transport chain"/>
    <property type="evidence" value="ECO:0007669"/>
    <property type="project" value="InterPro"/>
</dbReference>
<dbReference type="GO" id="GO:0046872">
    <property type="term" value="F:metal ion binding"/>
    <property type="evidence" value="ECO:0007669"/>
    <property type="project" value="UniProtKB-KW"/>
</dbReference>
<feature type="transmembrane region" description="Helical" evidence="13">
    <location>
        <begin position="76"/>
        <end position="99"/>
    </location>
</feature>
<keyword evidence="11 13" id="KW-0472">Membrane</keyword>